<dbReference type="AlphaFoldDB" id="A0A0F9P7L5"/>
<sequence>MEKAINDEMSEKEQSFESIRLMELELINKKALWLKKYGWDQSCDFIDSSWRWCKEINGKKMMCDRDEAINIEYNYLSEQ</sequence>
<evidence type="ECO:0000313" key="1">
    <source>
        <dbReference type="EMBL" id="KKN26089.1"/>
    </source>
</evidence>
<accession>A0A0F9P7L5</accession>
<protein>
    <submittedName>
        <fullName evidence="1">Uncharacterized protein</fullName>
    </submittedName>
</protein>
<comment type="caution">
    <text evidence="1">The sequence shown here is derived from an EMBL/GenBank/DDBJ whole genome shotgun (WGS) entry which is preliminary data.</text>
</comment>
<organism evidence="1">
    <name type="scientific">marine sediment metagenome</name>
    <dbReference type="NCBI Taxonomy" id="412755"/>
    <lineage>
        <taxon>unclassified sequences</taxon>
        <taxon>metagenomes</taxon>
        <taxon>ecological metagenomes</taxon>
    </lineage>
</organism>
<gene>
    <name evidence="1" type="ORF">LCGC14_0878060</name>
</gene>
<name>A0A0F9P7L5_9ZZZZ</name>
<reference evidence="1" key="1">
    <citation type="journal article" date="2015" name="Nature">
        <title>Complex archaea that bridge the gap between prokaryotes and eukaryotes.</title>
        <authorList>
            <person name="Spang A."/>
            <person name="Saw J.H."/>
            <person name="Jorgensen S.L."/>
            <person name="Zaremba-Niedzwiedzka K."/>
            <person name="Martijn J."/>
            <person name="Lind A.E."/>
            <person name="van Eijk R."/>
            <person name="Schleper C."/>
            <person name="Guy L."/>
            <person name="Ettema T.J."/>
        </authorList>
    </citation>
    <scope>NUCLEOTIDE SEQUENCE</scope>
</reference>
<dbReference type="EMBL" id="LAZR01002748">
    <property type="protein sequence ID" value="KKN26089.1"/>
    <property type="molecule type" value="Genomic_DNA"/>
</dbReference>
<proteinExistence type="predicted"/>